<evidence type="ECO:0000313" key="3">
    <source>
        <dbReference type="EMBL" id="KAK2178630.1"/>
    </source>
</evidence>
<feature type="compositionally biased region" description="Polar residues" evidence="1">
    <location>
        <begin position="328"/>
        <end position="349"/>
    </location>
</feature>
<feature type="domain" description="HTH psq-type" evidence="2">
    <location>
        <begin position="285"/>
        <end position="321"/>
    </location>
</feature>
<name>A0AAD9NQG3_RIDPI</name>
<reference evidence="3" key="1">
    <citation type="journal article" date="2023" name="Mol. Biol. Evol.">
        <title>Third-Generation Sequencing Reveals the Adaptive Role of the Epigenome in Three Deep-Sea Polychaetes.</title>
        <authorList>
            <person name="Perez M."/>
            <person name="Aroh O."/>
            <person name="Sun Y."/>
            <person name="Lan Y."/>
            <person name="Juniper S.K."/>
            <person name="Young C.R."/>
            <person name="Angers B."/>
            <person name="Qian P.Y."/>
        </authorList>
    </citation>
    <scope>NUCLEOTIDE SEQUENCE</scope>
    <source>
        <strain evidence="3">R07B-5</strain>
    </source>
</reference>
<feature type="region of interest" description="Disordered" evidence="1">
    <location>
        <begin position="325"/>
        <end position="374"/>
    </location>
</feature>
<dbReference type="Proteomes" id="UP001209878">
    <property type="component" value="Unassembled WGS sequence"/>
</dbReference>
<proteinExistence type="predicted"/>
<evidence type="ECO:0000259" key="2">
    <source>
        <dbReference type="Pfam" id="PF05225"/>
    </source>
</evidence>
<protein>
    <recommendedName>
        <fullName evidence="2">HTH psq-type domain-containing protein</fullName>
    </recommendedName>
</protein>
<dbReference type="Pfam" id="PF05225">
    <property type="entry name" value="HTH_psq"/>
    <property type="match status" value="1"/>
</dbReference>
<organism evidence="3 4">
    <name type="scientific">Ridgeia piscesae</name>
    <name type="common">Tubeworm</name>
    <dbReference type="NCBI Taxonomy" id="27915"/>
    <lineage>
        <taxon>Eukaryota</taxon>
        <taxon>Metazoa</taxon>
        <taxon>Spiralia</taxon>
        <taxon>Lophotrochozoa</taxon>
        <taxon>Annelida</taxon>
        <taxon>Polychaeta</taxon>
        <taxon>Sedentaria</taxon>
        <taxon>Canalipalpata</taxon>
        <taxon>Sabellida</taxon>
        <taxon>Siboglinidae</taxon>
        <taxon>Ridgeia</taxon>
    </lineage>
</organism>
<dbReference type="AlphaFoldDB" id="A0AAD9NQG3"/>
<dbReference type="InterPro" id="IPR007889">
    <property type="entry name" value="HTH_Psq"/>
</dbReference>
<dbReference type="SUPFAM" id="SSF46689">
    <property type="entry name" value="Homeodomain-like"/>
    <property type="match status" value="1"/>
</dbReference>
<dbReference type="EMBL" id="JAODUO010000536">
    <property type="protein sequence ID" value="KAK2178630.1"/>
    <property type="molecule type" value="Genomic_DNA"/>
</dbReference>
<dbReference type="Gene3D" id="1.10.10.60">
    <property type="entry name" value="Homeodomain-like"/>
    <property type="match status" value="1"/>
</dbReference>
<dbReference type="GO" id="GO:0003677">
    <property type="term" value="F:DNA binding"/>
    <property type="evidence" value="ECO:0007669"/>
    <property type="project" value="InterPro"/>
</dbReference>
<comment type="caution">
    <text evidence="3">The sequence shown here is derived from an EMBL/GenBank/DDBJ whole genome shotgun (WGS) entry which is preliminary data.</text>
</comment>
<gene>
    <name evidence="3" type="ORF">NP493_537g02000</name>
</gene>
<evidence type="ECO:0000256" key="1">
    <source>
        <dbReference type="SAM" id="MobiDB-lite"/>
    </source>
</evidence>
<accession>A0AAD9NQG3</accession>
<evidence type="ECO:0000313" key="4">
    <source>
        <dbReference type="Proteomes" id="UP001209878"/>
    </source>
</evidence>
<dbReference type="InterPro" id="IPR009057">
    <property type="entry name" value="Homeodomain-like_sf"/>
</dbReference>
<keyword evidence="4" id="KW-1185">Reference proteome</keyword>
<sequence>MKNDRDRMKCIISETIVALCNSGLDFSSELCVEGLLGITLDGRDILLVNINEVIKSGVSGAKTIPSRNIDSESESVFSEVTTSSDPKKTAEKFKEQYESTNNMFNLNHELSKNSRPGESSRNQTDYIENEIVQVKTDPDDVVVISINDEEENDNISSNTKLECYPEFGFWKENSTNASTDSAHQSVSEVATSHSYNAQDSRLNIHSSDHQCEMVLKVESTSTDTIRSMVQGYQENYLGTVTTPDPLRASASPIQVPRSAMTMHQHSLTFDTTYQMRQYRRYSQSALVDAVTAVQNHTMTVNRASRVFKVPRSTIQIRLLKLSGKKTWGSRSEQQPGYGGSSQSLGNETVSEGRGQEDLMLTDDQHQSNSSLPND</sequence>